<organism evidence="11 12">
    <name type="scientific">Nocardia acididurans</name>
    <dbReference type="NCBI Taxonomy" id="2802282"/>
    <lineage>
        <taxon>Bacteria</taxon>
        <taxon>Bacillati</taxon>
        <taxon>Actinomycetota</taxon>
        <taxon>Actinomycetes</taxon>
        <taxon>Mycobacteriales</taxon>
        <taxon>Nocardiaceae</taxon>
        <taxon>Nocardia</taxon>
    </lineage>
</organism>
<dbReference type="PANTHER" id="PTHR43289:SF6">
    <property type="entry name" value="SERINE_THREONINE-PROTEIN KINASE NEKL-3"/>
    <property type="match status" value="1"/>
</dbReference>
<keyword evidence="9" id="KW-0812">Transmembrane</keyword>
<sequence length="622" mass="65424">MVEPGTVFAGYIVHRRIGAGGMGTVYLARHPRLPIDVALKVLDPALGRTPQDRARFEREADIAARMRHPHIVPVHDRGAEGDYLWIAMDYVDGCDAAQLLERGPLPPAVAIDIVAQAADALDHAHTHRVLHRDIKPANLLIATVNHRKHVYLSDFGISRLMDDTASATAVRASFAYAAPELLTGDPVDERADLYSLGATLYHLLTGRVPFPRRSLAAVMHAHLNETPPPLADHRPDLPATLDEVLHRALSKAPGERFPSGRALAVAARKALHNNASHTGHRSTEPAGRPRDGRTDGGETPDESRSRHDAASPADTEPSGRDSAGRGAFTGESGAAAGTLDDAGRVQGPVADDESWAAALLDAPFPGRFGAANPRVSDTAGARDGDSSGQGPANSARSEDGPPLAPPTDRPPAVEAERTEIIWRGSISGGPDYPPGAPADRPSPSAMRPHPAPRRRARNRAMLAGSVAGILVVAALLVPYLMTHGKYYVGQQSGRVVLFQGSPSALLGFSLHEIEQAVCVTRAGDVHLADPGAGFPAGCRELLVTDLVSTAQVQVARGLPTGSRDEALVQLQVLTRQHLLPPCAVAATQPSDAPPSTTTAPPTVTAPPLGPASTAGQSCRVSE</sequence>
<evidence type="ECO:0000259" key="10">
    <source>
        <dbReference type="PROSITE" id="PS50011"/>
    </source>
</evidence>
<dbReference type="Gene3D" id="3.30.200.20">
    <property type="entry name" value="Phosphorylase Kinase, domain 1"/>
    <property type="match status" value="1"/>
</dbReference>
<dbReference type="InterPro" id="IPR011009">
    <property type="entry name" value="Kinase-like_dom_sf"/>
</dbReference>
<feature type="region of interest" description="Disordered" evidence="8">
    <location>
        <begin position="585"/>
        <end position="622"/>
    </location>
</feature>
<dbReference type="Proteomes" id="UP000602198">
    <property type="component" value="Unassembled WGS sequence"/>
</dbReference>
<keyword evidence="12" id="KW-1185">Reference proteome</keyword>
<dbReference type="EMBL" id="JAERRJ010000002">
    <property type="protein sequence ID" value="MBL1074032.1"/>
    <property type="molecule type" value="Genomic_DNA"/>
</dbReference>
<dbReference type="Gene3D" id="1.10.510.10">
    <property type="entry name" value="Transferase(Phosphotransferase) domain 1"/>
    <property type="match status" value="1"/>
</dbReference>
<reference evidence="11 12" key="1">
    <citation type="submission" date="2021-01" db="EMBL/GenBank/DDBJ databases">
        <title>WGS of actinomycetes isolated from Thailand.</title>
        <authorList>
            <person name="Thawai C."/>
        </authorList>
    </citation>
    <scope>NUCLEOTIDE SEQUENCE [LARGE SCALE GENOMIC DNA]</scope>
    <source>
        <strain evidence="11 12">LPG 2</strain>
    </source>
</reference>
<dbReference type="GO" id="GO:0016301">
    <property type="term" value="F:kinase activity"/>
    <property type="evidence" value="ECO:0007669"/>
    <property type="project" value="UniProtKB-KW"/>
</dbReference>
<keyword evidence="6 7" id="KW-0067">ATP-binding</keyword>
<dbReference type="InterPro" id="IPR008271">
    <property type="entry name" value="Ser/Thr_kinase_AS"/>
</dbReference>
<dbReference type="SUPFAM" id="SSF56112">
    <property type="entry name" value="Protein kinase-like (PK-like)"/>
    <property type="match status" value="1"/>
</dbReference>
<dbReference type="EC" id="2.7.11.1" evidence="1"/>
<evidence type="ECO:0000256" key="1">
    <source>
        <dbReference type="ARBA" id="ARBA00012513"/>
    </source>
</evidence>
<evidence type="ECO:0000256" key="5">
    <source>
        <dbReference type="ARBA" id="ARBA00022777"/>
    </source>
</evidence>
<feature type="compositionally biased region" description="Polar residues" evidence="8">
    <location>
        <begin position="386"/>
        <end position="395"/>
    </location>
</feature>
<dbReference type="PROSITE" id="PS00107">
    <property type="entry name" value="PROTEIN_KINASE_ATP"/>
    <property type="match status" value="1"/>
</dbReference>
<dbReference type="PROSITE" id="PS00108">
    <property type="entry name" value="PROTEIN_KINASE_ST"/>
    <property type="match status" value="1"/>
</dbReference>
<evidence type="ECO:0000256" key="6">
    <source>
        <dbReference type="ARBA" id="ARBA00022840"/>
    </source>
</evidence>
<evidence type="ECO:0000256" key="3">
    <source>
        <dbReference type="ARBA" id="ARBA00022679"/>
    </source>
</evidence>
<feature type="region of interest" description="Disordered" evidence="8">
    <location>
        <begin position="369"/>
        <end position="455"/>
    </location>
</feature>
<dbReference type="InterPro" id="IPR017441">
    <property type="entry name" value="Protein_kinase_ATP_BS"/>
</dbReference>
<keyword evidence="2" id="KW-0723">Serine/threonine-protein kinase</keyword>
<evidence type="ECO:0000256" key="9">
    <source>
        <dbReference type="SAM" id="Phobius"/>
    </source>
</evidence>
<name>A0ABS1M041_9NOCA</name>
<evidence type="ECO:0000256" key="4">
    <source>
        <dbReference type="ARBA" id="ARBA00022741"/>
    </source>
</evidence>
<protein>
    <recommendedName>
        <fullName evidence="1">non-specific serine/threonine protein kinase</fullName>
        <ecNumber evidence="1">2.7.11.1</ecNumber>
    </recommendedName>
</protein>
<feature type="binding site" evidence="7">
    <location>
        <position position="40"/>
    </location>
    <ligand>
        <name>ATP</name>
        <dbReference type="ChEBI" id="CHEBI:30616"/>
    </ligand>
</feature>
<dbReference type="PANTHER" id="PTHR43289">
    <property type="entry name" value="MITOGEN-ACTIVATED PROTEIN KINASE KINASE KINASE 20-RELATED"/>
    <property type="match status" value="1"/>
</dbReference>
<feature type="region of interest" description="Disordered" evidence="8">
    <location>
        <begin position="272"/>
        <end position="347"/>
    </location>
</feature>
<evidence type="ECO:0000256" key="2">
    <source>
        <dbReference type="ARBA" id="ARBA00022527"/>
    </source>
</evidence>
<keyword evidence="4 7" id="KW-0547">Nucleotide-binding</keyword>
<evidence type="ECO:0000313" key="12">
    <source>
        <dbReference type="Proteomes" id="UP000602198"/>
    </source>
</evidence>
<keyword evidence="3" id="KW-0808">Transferase</keyword>
<evidence type="ECO:0000313" key="11">
    <source>
        <dbReference type="EMBL" id="MBL1074032.1"/>
    </source>
</evidence>
<evidence type="ECO:0000256" key="7">
    <source>
        <dbReference type="PROSITE-ProRule" id="PRU10141"/>
    </source>
</evidence>
<proteinExistence type="predicted"/>
<dbReference type="PROSITE" id="PS50011">
    <property type="entry name" value="PROTEIN_KINASE_DOM"/>
    <property type="match status" value="1"/>
</dbReference>
<comment type="caution">
    <text evidence="11">The sequence shown here is derived from an EMBL/GenBank/DDBJ whole genome shotgun (WGS) entry which is preliminary data.</text>
</comment>
<dbReference type="SMART" id="SM00220">
    <property type="entry name" value="S_TKc"/>
    <property type="match status" value="1"/>
</dbReference>
<feature type="compositionally biased region" description="Polar residues" evidence="8">
    <location>
        <begin position="613"/>
        <end position="622"/>
    </location>
</feature>
<evidence type="ECO:0000256" key="8">
    <source>
        <dbReference type="SAM" id="MobiDB-lite"/>
    </source>
</evidence>
<accession>A0ABS1M041</accession>
<dbReference type="RefSeq" id="WP_201944782.1">
    <property type="nucleotide sequence ID" value="NZ_JAERRJ010000002.1"/>
</dbReference>
<dbReference type="Pfam" id="PF00069">
    <property type="entry name" value="Pkinase"/>
    <property type="match status" value="1"/>
</dbReference>
<feature type="compositionally biased region" description="Low complexity" evidence="8">
    <location>
        <begin position="585"/>
        <end position="602"/>
    </location>
</feature>
<dbReference type="CDD" id="cd14014">
    <property type="entry name" value="STKc_PknB_like"/>
    <property type="match status" value="1"/>
</dbReference>
<keyword evidence="9" id="KW-0472">Membrane</keyword>
<keyword evidence="9" id="KW-1133">Transmembrane helix</keyword>
<feature type="compositionally biased region" description="Low complexity" evidence="8">
    <location>
        <begin position="437"/>
        <end position="448"/>
    </location>
</feature>
<gene>
    <name evidence="11" type="ORF">JK358_06455</name>
</gene>
<dbReference type="InterPro" id="IPR000719">
    <property type="entry name" value="Prot_kinase_dom"/>
</dbReference>
<feature type="transmembrane region" description="Helical" evidence="9">
    <location>
        <begin position="460"/>
        <end position="481"/>
    </location>
</feature>
<feature type="compositionally biased region" description="Basic and acidic residues" evidence="8">
    <location>
        <begin position="281"/>
        <end position="309"/>
    </location>
</feature>
<feature type="domain" description="Protein kinase" evidence="10">
    <location>
        <begin position="11"/>
        <end position="271"/>
    </location>
</feature>
<keyword evidence="5 11" id="KW-0418">Kinase</keyword>